<evidence type="ECO:0000313" key="4">
    <source>
        <dbReference type="Proteomes" id="UP000663889"/>
    </source>
</evidence>
<feature type="non-terminal residue" evidence="2">
    <location>
        <position position="1"/>
    </location>
</feature>
<dbReference type="Proteomes" id="UP000663889">
    <property type="component" value="Unassembled WGS sequence"/>
</dbReference>
<dbReference type="EMBL" id="CAJNOU010012574">
    <property type="protein sequence ID" value="CAF1562066.1"/>
    <property type="molecule type" value="Genomic_DNA"/>
</dbReference>
<comment type="caution">
    <text evidence="2">The sequence shown here is derived from an EMBL/GenBank/DDBJ whole genome shotgun (WGS) entry which is preliminary data.</text>
</comment>
<accession>A0A815XU53</accession>
<feature type="compositionally biased region" description="Low complexity" evidence="1">
    <location>
        <begin position="62"/>
        <end position="89"/>
    </location>
</feature>
<evidence type="ECO:0000313" key="3">
    <source>
        <dbReference type="EMBL" id="CAF4278194.1"/>
    </source>
</evidence>
<reference evidence="2" key="1">
    <citation type="submission" date="2021-02" db="EMBL/GenBank/DDBJ databases">
        <authorList>
            <person name="Nowell W R."/>
        </authorList>
    </citation>
    <scope>NUCLEOTIDE SEQUENCE</scope>
</reference>
<dbReference type="EMBL" id="CAJOBE010027623">
    <property type="protein sequence ID" value="CAF4278194.1"/>
    <property type="molecule type" value="Genomic_DNA"/>
</dbReference>
<proteinExistence type="predicted"/>
<feature type="region of interest" description="Disordered" evidence="1">
    <location>
        <begin position="59"/>
        <end position="89"/>
    </location>
</feature>
<dbReference type="AlphaFoldDB" id="A0A815XU53"/>
<evidence type="ECO:0000313" key="2">
    <source>
        <dbReference type="EMBL" id="CAF1562066.1"/>
    </source>
</evidence>
<name>A0A815XU53_9BILA</name>
<dbReference type="Proteomes" id="UP000663874">
    <property type="component" value="Unassembled WGS sequence"/>
</dbReference>
<evidence type="ECO:0000256" key="1">
    <source>
        <dbReference type="SAM" id="MobiDB-lite"/>
    </source>
</evidence>
<organism evidence="2 4">
    <name type="scientific">Rotaria sordida</name>
    <dbReference type="NCBI Taxonomy" id="392033"/>
    <lineage>
        <taxon>Eukaryota</taxon>
        <taxon>Metazoa</taxon>
        <taxon>Spiralia</taxon>
        <taxon>Gnathifera</taxon>
        <taxon>Rotifera</taxon>
        <taxon>Eurotatoria</taxon>
        <taxon>Bdelloidea</taxon>
        <taxon>Philodinida</taxon>
        <taxon>Philodinidae</taxon>
        <taxon>Rotaria</taxon>
    </lineage>
</organism>
<sequence length="89" mass="9196">IDMMMMTRSGTLAAAAAATDAVTLSNSKSSHPTSSCRPHSQVTKKIFNKNNNASGAHLFARSNSTTGSRSPSSDSSSWSSTNSSHSSSS</sequence>
<protein>
    <submittedName>
        <fullName evidence="2">Uncharacterized protein</fullName>
    </submittedName>
</protein>
<gene>
    <name evidence="3" type="ORF">FNK824_LOCUS39791</name>
    <name evidence="2" type="ORF">SEV965_LOCUS39189</name>
</gene>